<organism evidence="4 5">
    <name type="scientific">Saccharopolyspora flava</name>
    <dbReference type="NCBI Taxonomy" id="95161"/>
    <lineage>
        <taxon>Bacteria</taxon>
        <taxon>Bacillati</taxon>
        <taxon>Actinomycetota</taxon>
        <taxon>Actinomycetes</taxon>
        <taxon>Pseudonocardiales</taxon>
        <taxon>Pseudonocardiaceae</taxon>
        <taxon>Saccharopolyspora</taxon>
    </lineage>
</organism>
<dbReference type="Pfam" id="PF11887">
    <property type="entry name" value="Mce4_CUP1"/>
    <property type="match status" value="1"/>
</dbReference>
<dbReference type="GO" id="GO:0005576">
    <property type="term" value="C:extracellular region"/>
    <property type="evidence" value="ECO:0007669"/>
    <property type="project" value="TreeGrafter"/>
</dbReference>
<dbReference type="PANTHER" id="PTHR33371:SF16">
    <property type="entry name" value="MCE-FAMILY PROTEIN MCE3F"/>
    <property type="match status" value="1"/>
</dbReference>
<name>A0A1I6PX01_9PSEU</name>
<dbReference type="InterPro" id="IPR052336">
    <property type="entry name" value="MlaD_Phospholipid_Transporter"/>
</dbReference>
<feature type="region of interest" description="Disordered" evidence="1">
    <location>
        <begin position="325"/>
        <end position="367"/>
    </location>
</feature>
<evidence type="ECO:0000259" key="3">
    <source>
        <dbReference type="Pfam" id="PF11887"/>
    </source>
</evidence>
<protein>
    <submittedName>
        <fullName evidence="4">Phospholipid/cholesterol/gamma-HCH transport system substrate-binding protein</fullName>
    </submittedName>
</protein>
<accession>A0A1I6PX01</accession>
<dbReference type="STRING" id="95161.SAMN05660874_01181"/>
<dbReference type="EMBL" id="FOZX01000001">
    <property type="protein sequence ID" value="SFS44575.1"/>
    <property type="molecule type" value="Genomic_DNA"/>
</dbReference>
<dbReference type="RefSeq" id="WP_093414222.1">
    <property type="nucleotide sequence ID" value="NZ_FOZX01000001.1"/>
</dbReference>
<evidence type="ECO:0000256" key="1">
    <source>
        <dbReference type="SAM" id="MobiDB-lite"/>
    </source>
</evidence>
<evidence type="ECO:0000313" key="4">
    <source>
        <dbReference type="EMBL" id="SFS44575.1"/>
    </source>
</evidence>
<dbReference type="InterPro" id="IPR005693">
    <property type="entry name" value="Mce"/>
</dbReference>
<dbReference type="InterPro" id="IPR024516">
    <property type="entry name" value="Mce_C"/>
</dbReference>
<dbReference type="PROSITE" id="PS51257">
    <property type="entry name" value="PROKAR_LIPOPROTEIN"/>
    <property type="match status" value="1"/>
</dbReference>
<feature type="domain" description="Mce/MlaD" evidence="2">
    <location>
        <begin position="38"/>
        <end position="114"/>
    </location>
</feature>
<gene>
    <name evidence="4" type="ORF">SAMN05660874_01181</name>
</gene>
<evidence type="ECO:0000313" key="5">
    <source>
        <dbReference type="Proteomes" id="UP000198852"/>
    </source>
</evidence>
<dbReference type="OrthoDB" id="4741753at2"/>
<proteinExistence type="predicted"/>
<dbReference type="Pfam" id="PF02470">
    <property type="entry name" value="MlaD"/>
    <property type="match status" value="1"/>
</dbReference>
<dbReference type="InterPro" id="IPR003399">
    <property type="entry name" value="Mce/MlaD"/>
</dbReference>
<keyword evidence="5" id="KW-1185">Reference proteome</keyword>
<reference evidence="5" key="1">
    <citation type="submission" date="2016-10" db="EMBL/GenBank/DDBJ databases">
        <authorList>
            <person name="Varghese N."/>
            <person name="Submissions S."/>
        </authorList>
    </citation>
    <scope>NUCLEOTIDE SEQUENCE [LARGE SCALE GENOMIC DNA]</scope>
    <source>
        <strain evidence="5">DSM 44771</strain>
    </source>
</reference>
<dbReference type="NCBIfam" id="TIGR00996">
    <property type="entry name" value="Mtu_fam_mce"/>
    <property type="match status" value="1"/>
</dbReference>
<feature type="domain" description="Mammalian cell entry C-terminal" evidence="3">
    <location>
        <begin position="122"/>
        <end position="305"/>
    </location>
</feature>
<dbReference type="PANTHER" id="PTHR33371">
    <property type="entry name" value="INTERMEMBRANE PHOSPHOLIPID TRANSPORT SYSTEM BINDING PROTEIN MLAD-RELATED"/>
    <property type="match status" value="1"/>
</dbReference>
<dbReference type="Proteomes" id="UP000198852">
    <property type="component" value="Unassembled WGS sequence"/>
</dbReference>
<sequence>MLTRRARYQIIAFVLIALIGCSYAGFKYAGVDRLFGNRGYAVALELASTGGVFQNAEVTYRGVPVGRVGELKLTENGVQVPLDIENSAPPIPSDVEAVITNRSAVGEQYVDLRPKRDKGPYLKEGSVIPESRTTTPLPVQDLMMNLDGFAKSVPQDSLRTVVSELGTAFRDNGGHLQTILDTSREFTAQAQNHLPQTVQLLEDGKTVLATQNDQGSAIKSFSKDLNLLSESLKKSDGDLRGVIQKAPPAAQQLSGLIKDNPRIGPLLANLTTTSQLLSAHRDGIEQLFISYPAQVAVTNTVVPGDGTAHFGLVLNLFDPMPCTKGYEGTPERSGTDMSPVPLNKDAHCAEPPGSPINVRGAQNAPGQ</sequence>
<evidence type="ECO:0000259" key="2">
    <source>
        <dbReference type="Pfam" id="PF02470"/>
    </source>
</evidence>
<dbReference type="AlphaFoldDB" id="A0A1I6PX01"/>